<keyword evidence="2" id="KW-1185">Reference proteome</keyword>
<protein>
    <submittedName>
        <fullName evidence="1">Uncharacterized protein</fullName>
    </submittedName>
</protein>
<dbReference type="RefSeq" id="WP_284917097.1">
    <property type="nucleotide sequence ID" value="NZ_CP126980.1"/>
</dbReference>
<reference evidence="1 2" key="1">
    <citation type="submission" date="2023-06" db="EMBL/GenBank/DDBJ databases">
        <authorList>
            <person name="Yushchuk O."/>
            <person name="Binda E."/>
            <person name="Ruckert-Reed C."/>
            <person name="Fedorenko V."/>
            <person name="Kalinowski J."/>
            <person name="Marinelli F."/>
        </authorList>
    </citation>
    <scope>NUCLEOTIDE SEQUENCE [LARGE SCALE GENOMIC DNA]</scope>
    <source>
        <strain evidence="1 2">NRRL 3884</strain>
    </source>
</reference>
<accession>A0ABY8WDA5</accession>
<dbReference type="EMBL" id="CP126980">
    <property type="protein sequence ID" value="WIM95785.1"/>
    <property type="molecule type" value="Genomic_DNA"/>
</dbReference>
<sequence length="107" mass="12007">MPKVIDENSYSEAHHTIYGSIEDADPITVEKRRFLPSRFSVTYDYRTHVNPVGWSPRLIDISGPWIDEDGIATGDGSGRVLLPPSQAPQWARDFVTAKVPSLRLVDQ</sequence>
<gene>
    <name evidence="1" type="ORF">ACTOB_007916</name>
</gene>
<evidence type="ECO:0000313" key="2">
    <source>
        <dbReference type="Proteomes" id="UP001240150"/>
    </source>
</evidence>
<organism evidence="1 2">
    <name type="scientific">Actinoplanes oblitus</name>
    <dbReference type="NCBI Taxonomy" id="3040509"/>
    <lineage>
        <taxon>Bacteria</taxon>
        <taxon>Bacillati</taxon>
        <taxon>Actinomycetota</taxon>
        <taxon>Actinomycetes</taxon>
        <taxon>Micromonosporales</taxon>
        <taxon>Micromonosporaceae</taxon>
        <taxon>Actinoplanes</taxon>
    </lineage>
</organism>
<evidence type="ECO:0000313" key="1">
    <source>
        <dbReference type="EMBL" id="WIM95785.1"/>
    </source>
</evidence>
<proteinExistence type="predicted"/>
<name>A0ABY8WDA5_9ACTN</name>
<dbReference type="Proteomes" id="UP001240150">
    <property type="component" value="Chromosome"/>
</dbReference>